<evidence type="ECO:0000313" key="3">
    <source>
        <dbReference type="Proteomes" id="UP000663305"/>
    </source>
</evidence>
<organism evidence="2 3">
    <name type="scientific">Halapricum desulfuricans</name>
    <dbReference type="NCBI Taxonomy" id="2841257"/>
    <lineage>
        <taxon>Archaea</taxon>
        <taxon>Methanobacteriati</taxon>
        <taxon>Methanobacteriota</taxon>
        <taxon>Stenosarchaea group</taxon>
        <taxon>Halobacteria</taxon>
        <taxon>Halobacteriales</taxon>
        <taxon>Haloarculaceae</taxon>
        <taxon>Halapricum</taxon>
    </lineage>
</organism>
<dbReference type="SFLD" id="SFLDG01129">
    <property type="entry name" value="C1.5:_HAD__Beta-PGM__Phosphata"/>
    <property type="match status" value="1"/>
</dbReference>
<dbReference type="GO" id="GO:0050308">
    <property type="term" value="F:sugar-phosphatase activity"/>
    <property type="evidence" value="ECO:0007669"/>
    <property type="project" value="TreeGrafter"/>
</dbReference>
<dbReference type="RefSeq" id="WP_229124949.1">
    <property type="nucleotide sequence ID" value="NZ_CP064789.1"/>
</dbReference>
<keyword evidence="2" id="KW-0378">Hydrolase</keyword>
<dbReference type="Proteomes" id="UP000663305">
    <property type="component" value="Chromosome"/>
</dbReference>
<dbReference type="SUPFAM" id="SSF56784">
    <property type="entry name" value="HAD-like"/>
    <property type="match status" value="1"/>
</dbReference>
<dbReference type="SFLD" id="SFLDG01135">
    <property type="entry name" value="C1.5.6:_HAD__Beta-PGM__Phospha"/>
    <property type="match status" value="1"/>
</dbReference>
<dbReference type="PANTHER" id="PTHR43481">
    <property type="entry name" value="FRUCTOSE-1-PHOSPHATE PHOSPHATASE"/>
    <property type="match status" value="1"/>
</dbReference>
<dbReference type="InterPro" id="IPR023198">
    <property type="entry name" value="PGP-like_dom2"/>
</dbReference>
<dbReference type="InterPro" id="IPR036412">
    <property type="entry name" value="HAD-like_sf"/>
</dbReference>
<evidence type="ECO:0000313" key="2">
    <source>
        <dbReference type="EMBL" id="QSG13195.1"/>
    </source>
</evidence>
<reference evidence="2" key="1">
    <citation type="submission" date="2020-11" db="EMBL/GenBank/DDBJ databases">
        <title>Carbohydrate-dependent, anaerobic sulfur respiration: A novel catabolism in halophilic archaea.</title>
        <authorList>
            <person name="Sorokin D.Y."/>
            <person name="Messina E."/>
            <person name="Smedile F."/>
            <person name="La Cono V."/>
            <person name="Hallsworth J.E."/>
            <person name="Yakimov M.M."/>
        </authorList>
    </citation>
    <scope>NUCLEOTIDE SEQUENCE</scope>
    <source>
        <strain evidence="2">HSR-Bgl</strain>
    </source>
</reference>
<dbReference type="NCBIfam" id="TIGR01509">
    <property type="entry name" value="HAD-SF-IA-v3"/>
    <property type="match status" value="1"/>
</dbReference>
<dbReference type="Pfam" id="PF00702">
    <property type="entry name" value="Hydrolase"/>
    <property type="match status" value="1"/>
</dbReference>
<protein>
    <submittedName>
        <fullName evidence="2">HAD superfamily hydrolase</fullName>
    </submittedName>
</protein>
<dbReference type="InterPro" id="IPR023214">
    <property type="entry name" value="HAD_sf"/>
</dbReference>
<dbReference type="Gene3D" id="3.40.50.1000">
    <property type="entry name" value="HAD superfamily/HAD-like"/>
    <property type="match status" value="1"/>
</dbReference>
<dbReference type="EMBL" id="CP064789">
    <property type="protein sequence ID" value="QSG13195.1"/>
    <property type="molecule type" value="Genomic_DNA"/>
</dbReference>
<dbReference type="InterPro" id="IPR051806">
    <property type="entry name" value="HAD-like_SPP"/>
</dbReference>
<dbReference type="InterPro" id="IPR006439">
    <property type="entry name" value="HAD-SF_hydro_IA"/>
</dbReference>
<accession>A0A897NP08</accession>
<proteinExistence type="inferred from homology"/>
<gene>
    <name evidence="2" type="ORF">HSBGL_2801</name>
</gene>
<comment type="similarity">
    <text evidence="1">Belongs to the HAD-like hydrolase superfamily.</text>
</comment>
<dbReference type="GeneID" id="68862320"/>
<evidence type="ECO:0000256" key="1">
    <source>
        <dbReference type="ARBA" id="ARBA00007958"/>
    </source>
</evidence>
<sequence length="217" mass="23432">MVAVLFDMDGVVIDSETAWTRAKRAEIFPRVVPDADVDPGEVTGMYYEEIYDYLAEHYNVAVDRETCLDLFEQAGRDIYGGEATLMDGFEALLADIDNGGAQVALVTSSPHRWIDLVVDQFGLKDAFDAVVSGTDVDAGKPAPDIYQLAARELGEDPAGCIAVEDSTNGARSATAAGTFCVGYTGVHDELDRSIPDVIASDPKQLRAVLLERIDEAH</sequence>
<dbReference type="SFLD" id="SFLDS00003">
    <property type="entry name" value="Haloacid_Dehalogenase"/>
    <property type="match status" value="1"/>
</dbReference>
<dbReference type="Gene3D" id="1.10.150.240">
    <property type="entry name" value="Putative phosphatase, domain 2"/>
    <property type="match status" value="1"/>
</dbReference>
<dbReference type="AlphaFoldDB" id="A0A897NP08"/>
<dbReference type="PANTHER" id="PTHR43481:SF4">
    <property type="entry name" value="GLYCEROL-1-PHOSPHATE PHOSPHOHYDROLASE 1-RELATED"/>
    <property type="match status" value="1"/>
</dbReference>
<name>A0A897NP08_9EURY</name>